<feature type="transmembrane region" description="Helical" evidence="8">
    <location>
        <begin position="381"/>
        <end position="406"/>
    </location>
</feature>
<evidence type="ECO:0000256" key="5">
    <source>
        <dbReference type="ARBA" id="ARBA00022989"/>
    </source>
</evidence>
<evidence type="ECO:0000256" key="2">
    <source>
        <dbReference type="ARBA" id="ARBA00010992"/>
    </source>
</evidence>
<dbReference type="Gene3D" id="1.20.1250.20">
    <property type="entry name" value="MFS general substrate transporter like domains"/>
    <property type="match status" value="1"/>
</dbReference>
<dbReference type="InterPro" id="IPR036259">
    <property type="entry name" value="MFS_trans_sf"/>
</dbReference>
<evidence type="ECO:0000256" key="7">
    <source>
        <dbReference type="RuleBase" id="RU003346"/>
    </source>
</evidence>
<evidence type="ECO:0000259" key="9">
    <source>
        <dbReference type="PROSITE" id="PS50850"/>
    </source>
</evidence>
<dbReference type="Pfam" id="PF00083">
    <property type="entry name" value="Sugar_tr"/>
    <property type="match status" value="1"/>
</dbReference>
<evidence type="ECO:0000256" key="4">
    <source>
        <dbReference type="ARBA" id="ARBA00022692"/>
    </source>
</evidence>
<dbReference type="InterPro" id="IPR020846">
    <property type="entry name" value="MFS_dom"/>
</dbReference>
<keyword evidence="4 8" id="KW-0812">Transmembrane</keyword>
<dbReference type="InterPro" id="IPR003663">
    <property type="entry name" value="Sugar/inositol_transpt"/>
</dbReference>
<dbReference type="GO" id="GO:0016020">
    <property type="term" value="C:membrane"/>
    <property type="evidence" value="ECO:0007669"/>
    <property type="project" value="UniProtKB-SubCell"/>
</dbReference>
<accession>A0A6A5XJ87</accession>
<dbReference type="PANTHER" id="PTHR48022">
    <property type="entry name" value="PLASTIDIC GLUCOSE TRANSPORTER 4"/>
    <property type="match status" value="1"/>
</dbReference>
<dbReference type="EMBL" id="ML978072">
    <property type="protein sequence ID" value="KAF2012936.1"/>
    <property type="molecule type" value="Genomic_DNA"/>
</dbReference>
<dbReference type="AlphaFoldDB" id="A0A6A5XJ87"/>
<protein>
    <submittedName>
        <fullName evidence="10">General substrate transporter</fullName>
    </submittedName>
</protein>
<keyword evidence="5 8" id="KW-1133">Transmembrane helix</keyword>
<comment type="similarity">
    <text evidence="2 7">Belongs to the major facilitator superfamily. Sugar transporter (TC 2.A.1.1) family.</text>
</comment>
<feature type="transmembrane region" description="Helical" evidence="8">
    <location>
        <begin position="451"/>
        <end position="469"/>
    </location>
</feature>
<dbReference type="Proteomes" id="UP000799778">
    <property type="component" value="Unassembled WGS sequence"/>
</dbReference>
<dbReference type="OrthoDB" id="6612291at2759"/>
<feature type="transmembrane region" description="Helical" evidence="8">
    <location>
        <begin position="76"/>
        <end position="95"/>
    </location>
</feature>
<dbReference type="NCBIfam" id="TIGR00879">
    <property type="entry name" value="SP"/>
    <property type="match status" value="1"/>
</dbReference>
<feature type="transmembrane region" description="Helical" evidence="8">
    <location>
        <begin position="196"/>
        <end position="217"/>
    </location>
</feature>
<evidence type="ECO:0000256" key="1">
    <source>
        <dbReference type="ARBA" id="ARBA00004141"/>
    </source>
</evidence>
<comment type="subcellular location">
    <subcellularLocation>
        <location evidence="1">Membrane</location>
        <topology evidence="1">Multi-pass membrane protein</topology>
    </subcellularLocation>
</comment>
<feature type="transmembrane region" description="Helical" evidence="8">
    <location>
        <begin position="286"/>
        <end position="308"/>
    </location>
</feature>
<dbReference type="PANTHER" id="PTHR48022:SF45">
    <property type="entry name" value="MAJOR FACILITATOR SUPERFAMILY (MFS) PROFILE DOMAIN-CONTAINING PROTEIN-RELATED"/>
    <property type="match status" value="1"/>
</dbReference>
<keyword evidence="11" id="KW-1185">Reference proteome</keyword>
<keyword evidence="3 7" id="KW-0813">Transport</keyword>
<name>A0A6A5XJ87_9PLEO</name>
<keyword evidence="6 8" id="KW-0472">Membrane</keyword>
<dbReference type="PRINTS" id="PR00171">
    <property type="entry name" value="SUGRTRNSPORT"/>
</dbReference>
<gene>
    <name evidence="10" type="ORF">BU24DRAFT_351839</name>
</gene>
<organism evidence="10 11">
    <name type="scientific">Aaosphaeria arxii CBS 175.79</name>
    <dbReference type="NCBI Taxonomy" id="1450172"/>
    <lineage>
        <taxon>Eukaryota</taxon>
        <taxon>Fungi</taxon>
        <taxon>Dikarya</taxon>
        <taxon>Ascomycota</taxon>
        <taxon>Pezizomycotina</taxon>
        <taxon>Dothideomycetes</taxon>
        <taxon>Pleosporomycetidae</taxon>
        <taxon>Pleosporales</taxon>
        <taxon>Pleosporales incertae sedis</taxon>
        <taxon>Aaosphaeria</taxon>
    </lineage>
</organism>
<feature type="transmembrane region" description="Helical" evidence="8">
    <location>
        <begin position="131"/>
        <end position="152"/>
    </location>
</feature>
<dbReference type="GO" id="GO:0005351">
    <property type="term" value="F:carbohydrate:proton symporter activity"/>
    <property type="evidence" value="ECO:0007669"/>
    <property type="project" value="TreeGrafter"/>
</dbReference>
<feature type="domain" description="Major facilitator superfamily (MFS) profile" evidence="9">
    <location>
        <begin position="18"/>
        <end position="473"/>
    </location>
</feature>
<dbReference type="PROSITE" id="PS00216">
    <property type="entry name" value="SUGAR_TRANSPORT_1"/>
    <property type="match status" value="1"/>
</dbReference>
<dbReference type="InterPro" id="IPR050360">
    <property type="entry name" value="MFS_Sugar_Transporters"/>
</dbReference>
<proteinExistence type="inferred from homology"/>
<evidence type="ECO:0000256" key="8">
    <source>
        <dbReference type="SAM" id="Phobius"/>
    </source>
</evidence>
<dbReference type="InterPro" id="IPR005829">
    <property type="entry name" value="Sugar_transporter_CS"/>
</dbReference>
<dbReference type="SUPFAM" id="SSF103473">
    <property type="entry name" value="MFS general substrate transporter"/>
    <property type="match status" value="1"/>
</dbReference>
<feature type="transmembrane region" description="Helical" evidence="8">
    <location>
        <begin position="418"/>
        <end position="439"/>
    </location>
</feature>
<sequence>MSWLKKHARGDSLPIYQICLMVLPSFMLYGYNQSNLGGVTGFQDFTRQFPRLDTVHYEGPEKAHRATIQGKFRPRLATAVAIYTIGCLIGALGAIPVADRLGRQRSLAIFASIASIGLILQASSFSLGQLIVGRIVSGLGVGGVNTVVPVWQSECSAPKSRGKNVIILGTFIASGIALAAWINYGLSYYQQSQLCWRLALGMPLVFSIPLIMTPFCLPESPRWLVMKGKLDQARSSFSVLQGTEPESQSVQESIEQIQTSMSDHSKEKTPIKDLFRNNSQKNMYRISLAFIINLAAQMTGANAITYYATTIFRESLDFTPHRASLLAACVLTWKIFAAFGAFIAVDRIGRKPLLMASACGMSVCMVALAACVSQISVSKAAGGVAVFFLFLFMCFFPLGFLGANFLYSAEIGTQELRVYLSAIGVATHWLFNFVVAEITPICFAKIGYQTYIIYGVIGAAFAPVIWLFFPETNGLTLEEIDQVFQQPKHWWNVTSYAKHFAATEQTPPEGYDMKNSQGERKEVVETAAA</sequence>
<feature type="transmembrane region" description="Helical" evidence="8">
    <location>
        <begin position="12"/>
        <end position="31"/>
    </location>
</feature>
<dbReference type="PROSITE" id="PS50850">
    <property type="entry name" value="MFS"/>
    <property type="match status" value="1"/>
</dbReference>
<feature type="transmembrane region" description="Helical" evidence="8">
    <location>
        <begin position="323"/>
        <end position="345"/>
    </location>
</feature>
<dbReference type="GeneID" id="54281105"/>
<evidence type="ECO:0000313" key="11">
    <source>
        <dbReference type="Proteomes" id="UP000799778"/>
    </source>
</evidence>
<dbReference type="InterPro" id="IPR005828">
    <property type="entry name" value="MFS_sugar_transport-like"/>
</dbReference>
<evidence type="ECO:0000313" key="10">
    <source>
        <dbReference type="EMBL" id="KAF2012936.1"/>
    </source>
</evidence>
<feature type="transmembrane region" description="Helical" evidence="8">
    <location>
        <begin position="164"/>
        <end position="184"/>
    </location>
</feature>
<feature type="transmembrane region" description="Helical" evidence="8">
    <location>
        <begin position="352"/>
        <end position="375"/>
    </location>
</feature>
<reference evidence="10" key="1">
    <citation type="journal article" date="2020" name="Stud. Mycol.">
        <title>101 Dothideomycetes genomes: a test case for predicting lifestyles and emergence of pathogens.</title>
        <authorList>
            <person name="Haridas S."/>
            <person name="Albert R."/>
            <person name="Binder M."/>
            <person name="Bloem J."/>
            <person name="Labutti K."/>
            <person name="Salamov A."/>
            <person name="Andreopoulos B."/>
            <person name="Baker S."/>
            <person name="Barry K."/>
            <person name="Bills G."/>
            <person name="Bluhm B."/>
            <person name="Cannon C."/>
            <person name="Castanera R."/>
            <person name="Culley D."/>
            <person name="Daum C."/>
            <person name="Ezra D."/>
            <person name="Gonzalez J."/>
            <person name="Henrissat B."/>
            <person name="Kuo A."/>
            <person name="Liang C."/>
            <person name="Lipzen A."/>
            <person name="Lutzoni F."/>
            <person name="Magnuson J."/>
            <person name="Mondo S."/>
            <person name="Nolan M."/>
            <person name="Ohm R."/>
            <person name="Pangilinan J."/>
            <person name="Park H.-J."/>
            <person name="Ramirez L."/>
            <person name="Alfaro M."/>
            <person name="Sun H."/>
            <person name="Tritt A."/>
            <person name="Yoshinaga Y."/>
            <person name="Zwiers L.-H."/>
            <person name="Turgeon B."/>
            <person name="Goodwin S."/>
            <person name="Spatafora J."/>
            <person name="Crous P."/>
            <person name="Grigoriev I."/>
        </authorList>
    </citation>
    <scope>NUCLEOTIDE SEQUENCE</scope>
    <source>
        <strain evidence="10">CBS 175.79</strain>
    </source>
</reference>
<evidence type="ECO:0000256" key="3">
    <source>
        <dbReference type="ARBA" id="ARBA00022448"/>
    </source>
</evidence>
<dbReference type="RefSeq" id="XP_033381275.1">
    <property type="nucleotide sequence ID" value="XM_033523708.1"/>
</dbReference>
<feature type="transmembrane region" description="Helical" evidence="8">
    <location>
        <begin position="107"/>
        <end position="125"/>
    </location>
</feature>
<evidence type="ECO:0000256" key="6">
    <source>
        <dbReference type="ARBA" id="ARBA00023136"/>
    </source>
</evidence>